<evidence type="ECO:0000256" key="4">
    <source>
        <dbReference type="ARBA" id="ARBA00023136"/>
    </source>
</evidence>
<comment type="caution">
    <text evidence="7">The sequence shown here is derived from an EMBL/GenBank/DDBJ whole genome shotgun (WGS) entry which is preliminary data.</text>
</comment>
<evidence type="ECO:0000313" key="7">
    <source>
        <dbReference type="EMBL" id="RIH63131.1"/>
    </source>
</evidence>
<dbReference type="RefSeq" id="WP_119351917.1">
    <property type="nucleotide sequence ID" value="NZ_QWET01000025.1"/>
</dbReference>
<reference evidence="7 8" key="1">
    <citation type="journal article" date="2015" name="Int. J. Syst. Evol. Microbiol.">
        <title>Mariniphaga sediminis sp. nov., isolated from coastal sediment.</title>
        <authorList>
            <person name="Wang F.Q."/>
            <person name="Shen Q.Y."/>
            <person name="Chen G.J."/>
            <person name="Du Z.J."/>
        </authorList>
    </citation>
    <scope>NUCLEOTIDE SEQUENCE [LARGE SCALE GENOMIC DNA]</scope>
    <source>
        <strain evidence="7 8">SY21</strain>
    </source>
</reference>
<dbReference type="GO" id="GO:0030416">
    <property type="term" value="P:methylamine metabolic process"/>
    <property type="evidence" value="ECO:0007669"/>
    <property type="project" value="InterPro"/>
</dbReference>
<dbReference type="EMBL" id="QWET01000025">
    <property type="protein sequence ID" value="RIH63131.1"/>
    <property type="molecule type" value="Genomic_DNA"/>
</dbReference>
<keyword evidence="2 5" id="KW-0812">Transmembrane</keyword>
<accession>A0A399CXL5</accession>
<evidence type="ECO:0000256" key="1">
    <source>
        <dbReference type="ARBA" id="ARBA00004141"/>
    </source>
</evidence>
<dbReference type="AlphaFoldDB" id="A0A399CXL5"/>
<dbReference type="OrthoDB" id="9809429at2"/>
<feature type="transmembrane region" description="Helical" evidence="5">
    <location>
        <begin position="119"/>
        <end position="135"/>
    </location>
</feature>
<feature type="transmembrane region" description="Helical" evidence="5">
    <location>
        <begin position="45"/>
        <end position="70"/>
    </location>
</feature>
<proteinExistence type="predicted"/>
<comment type="subcellular location">
    <subcellularLocation>
        <location evidence="1">Membrane</location>
        <topology evidence="1">Multi-pass membrane protein</topology>
    </subcellularLocation>
</comment>
<protein>
    <submittedName>
        <fullName evidence="7">DoxX family protein</fullName>
    </submittedName>
</protein>
<keyword evidence="8" id="KW-1185">Reference proteome</keyword>
<dbReference type="Proteomes" id="UP000266441">
    <property type="component" value="Unassembled WGS sequence"/>
</dbReference>
<keyword evidence="3 5" id="KW-1133">Transmembrane helix</keyword>
<dbReference type="Pfam" id="PF07291">
    <property type="entry name" value="MauE"/>
    <property type="match status" value="1"/>
</dbReference>
<evidence type="ECO:0000313" key="8">
    <source>
        <dbReference type="Proteomes" id="UP000266441"/>
    </source>
</evidence>
<name>A0A399CXL5_9BACT</name>
<dbReference type="GO" id="GO:0016020">
    <property type="term" value="C:membrane"/>
    <property type="evidence" value="ECO:0007669"/>
    <property type="project" value="UniProtKB-SubCell"/>
</dbReference>
<feature type="transmembrane region" description="Helical" evidence="5">
    <location>
        <begin position="77"/>
        <end position="97"/>
    </location>
</feature>
<evidence type="ECO:0000256" key="2">
    <source>
        <dbReference type="ARBA" id="ARBA00022692"/>
    </source>
</evidence>
<feature type="transmembrane region" description="Helical" evidence="5">
    <location>
        <begin position="7"/>
        <end position="25"/>
    </location>
</feature>
<organism evidence="7 8">
    <name type="scientific">Mariniphaga sediminis</name>
    <dbReference type="NCBI Taxonomy" id="1628158"/>
    <lineage>
        <taxon>Bacteria</taxon>
        <taxon>Pseudomonadati</taxon>
        <taxon>Bacteroidota</taxon>
        <taxon>Bacteroidia</taxon>
        <taxon>Marinilabiliales</taxon>
        <taxon>Prolixibacteraceae</taxon>
        <taxon>Mariniphaga</taxon>
    </lineage>
</organism>
<evidence type="ECO:0000259" key="6">
    <source>
        <dbReference type="Pfam" id="PF07291"/>
    </source>
</evidence>
<gene>
    <name evidence="7" type="ORF">D1164_21225</name>
</gene>
<dbReference type="InterPro" id="IPR009908">
    <property type="entry name" value="Methylamine_util_MauE"/>
</dbReference>
<evidence type="ECO:0000256" key="3">
    <source>
        <dbReference type="ARBA" id="ARBA00022989"/>
    </source>
</evidence>
<dbReference type="NCBIfam" id="NF045576">
    <property type="entry name" value="BT_3928_fam"/>
    <property type="match status" value="1"/>
</dbReference>
<feature type="domain" description="Methylamine utilisation protein MauE" evidence="6">
    <location>
        <begin position="1"/>
        <end position="134"/>
    </location>
</feature>
<sequence length="376" mass="43557">MKITQHAARILVGLTFIFSGFVKGIDPWGSAYKFSDYFTAMHLDWLQWAAFPLGILLSFAEFAIGVALLFNVFLRFFSWLALLFMIFFTGLTLWIAVKNPVTDCGCFGDALVISNWETFYKNLVLIVLTLIIFFYRKNIKGLPAKKMGFGLSLLAVAVYAGFVIYSYKHLPVFDFRPYKVGVNIPDAMSIPEDAPHAEYENIFYYKNKNTGETEQFTEENYPWQDTVNWEFDDMESILLQEGYEPPIHDFRIETPEGENIIDFFLHDENYVFILIAYDLKKTSTRPQEKINTLANWATEQGLSFICLTSSLPDEWEAYTKTHNVPYEFFNCDEITLKTIVRSNPGLMVLKNGTIVAKYHYNDFPTPEKFQQEFINK</sequence>
<keyword evidence="4 5" id="KW-0472">Membrane</keyword>
<feature type="transmembrane region" description="Helical" evidence="5">
    <location>
        <begin position="147"/>
        <end position="167"/>
    </location>
</feature>
<evidence type="ECO:0000256" key="5">
    <source>
        <dbReference type="SAM" id="Phobius"/>
    </source>
</evidence>